<feature type="domain" description="Response regulatory" evidence="8">
    <location>
        <begin position="6"/>
        <end position="122"/>
    </location>
</feature>
<dbReference type="PROSITE" id="PS00622">
    <property type="entry name" value="HTH_LUXR_1"/>
    <property type="match status" value="1"/>
</dbReference>
<accession>A0ABP6ZQ25</accession>
<keyword evidence="1 5" id="KW-0597">Phosphoprotein</keyword>
<dbReference type="InterPro" id="IPR001789">
    <property type="entry name" value="Sig_transdc_resp-reg_receiver"/>
</dbReference>
<dbReference type="InterPro" id="IPR011006">
    <property type="entry name" value="CheY-like_superfamily"/>
</dbReference>
<dbReference type="PANTHER" id="PTHR43214:SF24">
    <property type="entry name" value="TRANSCRIPTIONAL REGULATORY PROTEIN NARL-RELATED"/>
    <property type="match status" value="1"/>
</dbReference>
<dbReference type="PROSITE" id="PS50110">
    <property type="entry name" value="RESPONSE_REGULATORY"/>
    <property type="match status" value="1"/>
</dbReference>
<evidence type="ECO:0000313" key="9">
    <source>
        <dbReference type="EMBL" id="GAA3616210.1"/>
    </source>
</evidence>
<dbReference type="InterPro" id="IPR039420">
    <property type="entry name" value="WalR-like"/>
</dbReference>
<dbReference type="SUPFAM" id="SSF52172">
    <property type="entry name" value="CheY-like"/>
    <property type="match status" value="1"/>
</dbReference>
<reference evidence="10" key="1">
    <citation type="journal article" date="2019" name="Int. J. Syst. Evol. Microbiol.">
        <title>The Global Catalogue of Microorganisms (GCM) 10K type strain sequencing project: providing services to taxonomists for standard genome sequencing and annotation.</title>
        <authorList>
            <consortium name="The Broad Institute Genomics Platform"/>
            <consortium name="The Broad Institute Genome Sequencing Center for Infectious Disease"/>
            <person name="Wu L."/>
            <person name="Ma J."/>
        </authorList>
    </citation>
    <scope>NUCLEOTIDE SEQUENCE [LARGE SCALE GENOMIC DNA]</scope>
    <source>
        <strain evidence="10">JCM 16929</strain>
    </source>
</reference>
<dbReference type="Proteomes" id="UP001501490">
    <property type="component" value="Unassembled WGS sequence"/>
</dbReference>
<keyword evidence="10" id="KW-1185">Reference proteome</keyword>
<dbReference type="Pfam" id="PF00072">
    <property type="entry name" value="Response_reg"/>
    <property type="match status" value="1"/>
</dbReference>
<evidence type="ECO:0000313" key="10">
    <source>
        <dbReference type="Proteomes" id="UP001501490"/>
    </source>
</evidence>
<dbReference type="CDD" id="cd17535">
    <property type="entry name" value="REC_NarL-like"/>
    <property type="match status" value="1"/>
</dbReference>
<dbReference type="InterPro" id="IPR058245">
    <property type="entry name" value="NreC/VraR/RcsB-like_REC"/>
</dbReference>
<feature type="compositionally biased region" description="Low complexity" evidence="6">
    <location>
        <begin position="224"/>
        <end position="235"/>
    </location>
</feature>
<feature type="modified residue" description="4-aspartylphosphate" evidence="5">
    <location>
        <position position="57"/>
    </location>
</feature>
<dbReference type="InterPro" id="IPR000792">
    <property type="entry name" value="Tscrpt_reg_LuxR_C"/>
</dbReference>
<keyword evidence="4" id="KW-0804">Transcription</keyword>
<dbReference type="InterPro" id="IPR016032">
    <property type="entry name" value="Sig_transdc_resp-reg_C-effctor"/>
</dbReference>
<evidence type="ECO:0000256" key="6">
    <source>
        <dbReference type="SAM" id="MobiDB-lite"/>
    </source>
</evidence>
<evidence type="ECO:0000259" key="8">
    <source>
        <dbReference type="PROSITE" id="PS50110"/>
    </source>
</evidence>
<proteinExistence type="predicted"/>
<comment type="caution">
    <text evidence="9">The sequence shown here is derived from an EMBL/GenBank/DDBJ whole genome shotgun (WGS) entry which is preliminary data.</text>
</comment>
<dbReference type="PRINTS" id="PR00038">
    <property type="entry name" value="HTHLUXR"/>
</dbReference>
<evidence type="ECO:0000256" key="3">
    <source>
        <dbReference type="ARBA" id="ARBA00023125"/>
    </source>
</evidence>
<keyword evidence="2" id="KW-0805">Transcription regulation</keyword>
<evidence type="ECO:0000256" key="5">
    <source>
        <dbReference type="PROSITE-ProRule" id="PRU00169"/>
    </source>
</evidence>
<dbReference type="Gene3D" id="3.40.50.2300">
    <property type="match status" value="1"/>
</dbReference>
<dbReference type="SMART" id="SM00421">
    <property type="entry name" value="HTH_LUXR"/>
    <property type="match status" value="1"/>
</dbReference>
<dbReference type="SMART" id="SM00448">
    <property type="entry name" value="REC"/>
    <property type="match status" value="1"/>
</dbReference>
<keyword evidence="3" id="KW-0238">DNA-binding</keyword>
<dbReference type="PANTHER" id="PTHR43214">
    <property type="entry name" value="TWO-COMPONENT RESPONSE REGULATOR"/>
    <property type="match status" value="1"/>
</dbReference>
<protein>
    <submittedName>
        <fullName evidence="9">Response regulator transcription factor</fullName>
    </submittedName>
</protein>
<dbReference type="SUPFAM" id="SSF46894">
    <property type="entry name" value="C-terminal effector domain of the bipartite response regulators"/>
    <property type="match status" value="1"/>
</dbReference>
<name>A0ABP6ZQ25_9ACTN</name>
<evidence type="ECO:0000256" key="4">
    <source>
        <dbReference type="ARBA" id="ARBA00023163"/>
    </source>
</evidence>
<dbReference type="EMBL" id="BAABAB010000010">
    <property type="protein sequence ID" value="GAA3616210.1"/>
    <property type="molecule type" value="Genomic_DNA"/>
</dbReference>
<evidence type="ECO:0000259" key="7">
    <source>
        <dbReference type="PROSITE" id="PS50043"/>
    </source>
</evidence>
<dbReference type="RefSeq" id="WP_344803539.1">
    <property type="nucleotide sequence ID" value="NZ_BAABAB010000010.1"/>
</dbReference>
<organism evidence="9 10">
    <name type="scientific">Microlunatus ginsengisoli</name>
    <dbReference type="NCBI Taxonomy" id="363863"/>
    <lineage>
        <taxon>Bacteria</taxon>
        <taxon>Bacillati</taxon>
        <taxon>Actinomycetota</taxon>
        <taxon>Actinomycetes</taxon>
        <taxon>Propionibacteriales</taxon>
        <taxon>Propionibacteriaceae</taxon>
        <taxon>Microlunatus</taxon>
    </lineage>
</organism>
<dbReference type="PROSITE" id="PS50043">
    <property type="entry name" value="HTH_LUXR_2"/>
    <property type="match status" value="1"/>
</dbReference>
<evidence type="ECO:0000256" key="2">
    <source>
        <dbReference type="ARBA" id="ARBA00023015"/>
    </source>
</evidence>
<evidence type="ECO:0000256" key="1">
    <source>
        <dbReference type="ARBA" id="ARBA00022553"/>
    </source>
</evidence>
<sequence length="244" mass="25942">MSDPLRVLIVDDHPAFVEGLKILLTSAPTVEVIAAAQNGREAVDRAAELQPDVILMDLHMPAMNGIEATQLIVDTSPHIAVLVLTMLEDDDSVFSAMRAGARGYLLKGASRAEIVRAVAAVGDGEAIFGPGIAERVLGFFARGESVRAATGAFPQLTEREREILGLIAAGKDNSEIAQELYLSLKTVRNHVSNIFTKLQVAHRAQLIVMAREAGLGRGGDRPRPGGADRPTRAAPTVQPGASRQ</sequence>
<feature type="region of interest" description="Disordered" evidence="6">
    <location>
        <begin position="215"/>
        <end position="244"/>
    </location>
</feature>
<gene>
    <name evidence="9" type="ORF">GCM10022236_17960</name>
</gene>
<feature type="domain" description="HTH luxR-type" evidence="7">
    <location>
        <begin position="149"/>
        <end position="214"/>
    </location>
</feature>
<dbReference type="CDD" id="cd06170">
    <property type="entry name" value="LuxR_C_like"/>
    <property type="match status" value="1"/>
</dbReference>
<dbReference type="Pfam" id="PF00196">
    <property type="entry name" value="GerE"/>
    <property type="match status" value="1"/>
</dbReference>